<dbReference type="RefSeq" id="WP_023561764.1">
    <property type="nucleotide sequence ID" value="NC_022657.1"/>
</dbReference>
<dbReference type="Pfam" id="PF00583">
    <property type="entry name" value="Acetyltransf_1"/>
    <property type="match status" value="1"/>
</dbReference>
<dbReference type="KEGG" id="afs:AFR_35860"/>
<dbReference type="Proteomes" id="UP000017746">
    <property type="component" value="Chromosome"/>
</dbReference>
<dbReference type="EMBL" id="CP006272">
    <property type="protein sequence ID" value="AGZ45428.1"/>
    <property type="molecule type" value="Genomic_DNA"/>
</dbReference>
<dbReference type="PATRIC" id="fig|1246995.3.peg.7258"/>
<dbReference type="InterPro" id="IPR016181">
    <property type="entry name" value="Acyl_CoA_acyltransferase"/>
</dbReference>
<gene>
    <name evidence="4" type="ORF">AFR_35860</name>
</gene>
<dbReference type="PROSITE" id="PS51186">
    <property type="entry name" value="GNAT"/>
    <property type="match status" value="1"/>
</dbReference>
<dbReference type="CDD" id="cd04301">
    <property type="entry name" value="NAT_SF"/>
    <property type="match status" value="1"/>
</dbReference>
<evidence type="ECO:0000256" key="2">
    <source>
        <dbReference type="ARBA" id="ARBA00023315"/>
    </source>
</evidence>
<dbReference type="InterPro" id="IPR000182">
    <property type="entry name" value="GNAT_dom"/>
</dbReference>
<protein>
    <submittedName>
        <fullName evidence="4">YuaI-like N-acetyltransferase</fullName>
    </submittedName>
</protein>
<evidence type="ECO:0000259" key="3">
    <source>
        <dbReference type="PROSITE" id="PS51186"/>
    </source>
</evidence>
<proteinExistence type="predicted"/>
<dbReference type="Gene3D" id="3.40.630.30">
    <property type="match status" value="1"/>
</dbReference>
<dbReference type="STRING" id="1246995.AFR_35860"/>
<dbReference type="eggNOG" id="COG0456">
    <property type="taxonomic scope" value="Bacteria"/>
</dbReference>
<keyword evidence="2" id="KW-0012">Acyltransferase</keyword>
<dbReference type="HOGENOM" id="CLU_013985_18_2_11"/>
<dbReference type="GO" id="GO:0016747">
    <property type="term" value="F:acyltransferase activity, transferring groups other than amino-acyl groups"/>
    <property type="evidence" value="ECO:0007669"/>
    <property type="project" value="InterPro"/>
</dbReference>
<dbReference type="PANTHER" id="PTHR43877:SF1">
    <property type="entry name" value="ACETYLTRANSFERASE"/>
    <property type="match status" value="1"/>
</dbReference>
<keyword evidence="5" id="KW-1185">Reference proteome</keyword>
<organism evidence="4 5">
    <name type="scientific">Actinoplanes friuliensis DSM 7358</name>
    <dbReference type="NCBI Taxonomy" id="1246995"/>
    <lineage>
        <taxon>Bacteria</taxon>
        <taxon>Bacillati</taxon>
        <taxon>Actinomycetota</taxon>
        <taxon>Actinomycetes</taxon>
        <taxon>Micromonosporales</taxon>
        <taxon>Micromonosporaceae</taxon>
        <taxon>Actinoplanes</taxon>
    </lineage>
</organism>
<evidence type="ECO:0000256" key="1">
    <source>
        <dbReference type="ARBA" id="ARBA00022679"/>
    </source>
</evidence>
<dbReference type="PANTHER" id="PTHR43877">
    <property type="entry name" value="AMINOALKYLPHOSPHONATE N-ACETYLTRANSFERASE-RELATED-RELATED"/>
    <property type="match status" value="1"/>
</dbReference>
<accession>U5W889</accession>
<reference evidence="4 5" key="1">
    <citation type="journal article" date="2014" name="J. Biotechnol.">
        <title>Complete genome sequence of the actinobacterium Actinoplanes friuliensis HAG 010964, producer of the lipopeptide antibiotic friulimycin.</title>
        <authorList>
            <person name="Ruckert C."/>
            <person name="Szczepanowski R."/>
            <person name="Albersmeier A."/>
            <person name="Goesmann A."/>
            <person name="Fischer N."/>
            <person name="Steinkamper A."/>
            <person name="Puhler A."/>
            <person name="Biener R."/>
            <person name="Schwartz D."/>
            <person name="Kalinowski J."/>
        </authorList>
    </citation>
    <scope>NUCLEOTIDE SEQUENCE [LARGE SCALE GENOMIC DNA]</scope>
    <source>
        <strain evidence="4 5">DSM 7358</strain>
    </source>
</reference>
<dbReference type="AlphaFoldDB" id="U5W889"/>
<sequence>MVDIRPLTDADIDGVAVVHVRSWQVAYAGIVPAEHLDRMDPAVNAERRRTRAEIPGSRTLVADDNGTVVGFVSFGPYRVDQGDGVNPALGELYAIYVHPDRWHAGIGRRLLRAARAELTAAGYPVMRLWVLEDNHRSRRFYSRAGLAPDGERSIYTPRGTTVELPEIRYSARL</sequence>
<name>U5W889_9ACTN</name>
<evidence type="ECO:0000313" key="5">
    <source>
        <dbReference type="Proteomes" id="UP000017746"/>
    </source>
</evidence>
<keyword evidence="1 4" id="KW-0808">Transferase</keyword>
<dbReference type="SUPFAM" id="SSF55729">
    <property type="entry name" value="Acyl-CoA N-acyltransferases (Nat)"/>
    <property type="match status" value="1"/>
</dbReference>
<dbReference type="InterPro" id="IPR050832">
    <property type="entry name" value="Bact_Acetyltransf"/>
</dbReference>
<evidence type="ECO:0000313" key="4">
    <source>
        <dbReference type="EMBL" id="AGZ45428.1"/>
    </source>
</evidence>
<dbReference type="OrthoDB" id="5243635at2"/>
<feature type="domain" description="N-acetyltransferase" evidence="3">
    <location>
        <begin position="2"/>
        <end position="173"/>
    </location>
</feature>